<evidence type="ECO:0000256" key="8">
    <source>
        <dbReference type="ARBA" id="ARBA00022989"/>
    </source>
</evidence>
<feature type="transmembrane region" description="Helical" evidence="13">
    <location>
        <begin position="516"/>
        <end position="536"/>
    </location>
</feature>
<reference evidence="14" key="1">
    <citation type="submission" date="2015-04" db="UniProtKB">
        <authorList>
            <consortium name="EnsemblPlants"/>
        </authorList>
    </citation>
    <scope>IDENTIFICATION</scope>
</reference>
<organism evidence="14">
    <name type="scientific">Oryza meridionalis</name>
    <dbReference type="NCBI Taxonomy" id="40149"/>
    <lineage>
        <taxon>Eukaryota</taxon>
        <taxon>Viridiplantae</taxon>
        <taxon>Streptophyta</taxon>
        <taxon>Embryophyta</taxon>
        <taxon>Tracheophyta</taxon>
        <taxon>Spermatophyta</taxon>
        <taxon>Magnoliopsida</taxon>
        <taxon>Liliopsida</taxon>
        <taxon>Poales</taxon>
        <taxon>Poaceae</taxon>
        <taxon>BOP clade</taxon>
        <taxon>Oryzoideae</taxon>
        <taxon>Oryzeae</taxon>
        <taxon>Oryzinae</taxon>
        <taxon>Oryza</taxon>
    </lineage>
</organism>
<feature type="transmembrane region" description="Helical" evidence="13">
    <location>
        <begin position="1020"/>
        <end position="1044"/>
    </location>
</feature>
<feature type="binding site" description="axial binding residue" evidence="12">
    <location>
        <position position="970"/>
    </location>
    <ligand>
        <name>heme</name>
        <dbReference type="ChEBI" id="CHEBI:30413"/>
    </ligand>
    <ligandPart>
        <name>Fe</name>
        <dbReference type="ChEBI" id="CHEBI:18248"/>
    </ligandPart>
</feature>
<dbReference type="InterPro" id="IPR036396">
    <property type="entry name" value="Cyt_P450_sf"/>
</dbReference>
<dbReference type="InterPro" id="IPR017972">
    <property type="entry name" value="Cyt_P450_CS"/>
</dbReference>
<dbReference type="Proteomes" id="UP000008021">
    <property type="component" value="Chromosome 2"/>
</dbReference>
<evidence type="ECO:0000256" key="10">
    <source>
        <dbReference type="ARBA" id="ARBA00023004"/>
    </source>
</evidence>
<dbReference type="FunFam" id="1.10.630.10:FF:000114">
    <property type="entry name" value="Os06g0642500 protein"/>
    <property type="match status" value="1"/>
</dbReference>
<evidence type="ECO:0000256" key="12">
    <source>
        <dbReference type="PIRSR" id="PIRSR602401-1"/>
    </source>
</evidence>
<keyword evidence="6 12" id="KW-0479">Metal-binding</keyword>
<protein>
    <recommendedName>
        <fullName evidence="16">Cytochrome P450</fullName>
    </recommendedName>
</protein>
<proteinExistence type="inferred from homology"/>
<dbReference type="GO" id="GO:0016102">
    <property type="term" value="P:diterpenoid biosynthetic process"/>
    <property type="evidence" value="ECO:0007669"/>
    <property type="project" value="UniProtKB-ARBA"/>
</dbReference>
<evidence type="ECO:0000313" key="14">
    <source>
        <dbReference type="EnsemblPlants" id="OMERI02G07370.1"/>
    </source>
</evidence>
<keyword evidence="15" id="KW-1185">Reference proteome</keyword>
<evidence type="ECO:0000256" key="1">
    <source>
        <dbReference type="ARBA" id="ARBA00001971"/>
    </source>
</evidence>
<dbReference type="Pfam" id="PF00067">
    <property type="entry name" value="p450"/>
    <property type="match status" value="6"/>
</dbReference>
<dbReference type="Gramene" id="OMERI02G07370.1">
    <property type="protein sequence ID" value="OMERI02G07370.1"/>
    <property type="gene ID" value="OMERI02G07370"/>
</dbReference>
<dbReference type="eggNOG" id="KOG0156">
    <property type="taxonomic scope" value="Eukaryota"/>
</dbReference>
<keyword evidence="5 13" id="KW-0812">Transmembrane</keyword>
<evidence type="ECO:0000256" key="7">
    <source>
        <dbReference type="ARBA" id="ARBA00022857"/>
    </source>
</evidence>
<dbReference type="Gene3D" id="1.10.630.10">
    <property type="entry name" value="Cytochrome P450"/>
    <property type="match status" value="6"/>
</dbReference>
<comment type="cofactor">
    <cofactor evidence="1 12">
        <name>heme</name>
        <dbReference type="ChEBI" id="CHEBI:30413"/>
    </cofactor>
</comment>
<dbReference type="STRING" id="40149.A0A0E0CGV1"/>
<dbReference type="PANTHER" id="PTHR47955">
    <property type="entry name" value="CYTOCHROME P450 FAMILY 71 PROTEIN"/>
    <property type="match status" value="1"/>
</dbReference>
<keyword evidence="11" id="KW-0503">Monooxygenase</keyword>
<dbReference type="PANTHER" id="PTHR47955:SF21">
    <property type="entry name" value="OS06G0642300 PROTEIN"/>
    <property type="match status" value="1"/>
</dbReference>
<evidence type="ECO:0008006" key="16">
    <source>
        <dbReference type="Google" id="ProtNLM"/>
    </source>
</evidence>
<dbReference type="InterPro" id="IPR001128">
    <property type="entry name" value="Cyt_P450"/>
</dbReference>
<evidence type="ECO:0000313" key="15">
    <source>
        <dbReference type="Proteomes" id="UP000008021"/>
    </source>
</evidence>
<evidence type="ECO:0000256" key="2">
    <source>
        <dbReference type="ARBA" id="ARBA00004167"/>
    </source>
</evidence>
<dbReference type="HOGENOM" id="CLU_227997_0_0_1"/>
<reference evidence="14" key="2">
    <citation type="submission" date="2018-05" db="EMBL/GenBank/DDBJ databases">
        <title>OmerRS3 (Oryza meridionalis Reference Sequence Version 3).</title>
        <authorList>
            <person name="Zhang J."/>
            <person name="Kudrna D."/>
            <person name="Lee S."/>
            <person name="Talag J."/>
            <person name="Welchert J."/>
            <person name="Wing R.A."/>
        </authorList>
    </citation>
    <scope>NUCLEOTIDE SEQUENCE [LARGE SCALE GENOMIC DNA]</scope>
    <source>
        <strain evidence="14">cv. OR44</strain>
    </source>
</reference>
<evidence type="ECO:0000256" key="4">
    <source>
        <dbReference type="ARBA" id="ARBA00022617"/>
    </source>
</evidence>
<dbReference type="PROSITE" id="PS00086">
    <property type="entry name" value="CYTOCHROME_P450"/>
    <property type="match status" value="5"/>
</dbReference>
<keyword evidence="13" id="KW-0472">Membrane</keyword>
<comment type="subcellular location">
    <subcellularLocation>
        <location evidence="2">Membrane</location>
        <topology evidence="2">Single-pass membrane protein</topology>
    </subcellularLocation>
</comment>
<keyword evidence="4 12" id="KW-0349">Heme</keyword>
<evidence type="ECO:0000256" key="6">
    <source>
        <dbReference type="ARBA" id="ARBA00022723"/>
    </source>
</evidence>
<keyword evidence="7" id="KW-0521">NADP</keyword>
<dbReference type="GO" id="GO:0004497">
    <property type="term" value="F:monooxygenase activity"/>
    <property type="evidence" value="ECO:0007669"/>
    <property type="project" value="UniProtKB-KW"/>
</dbReference>
<dbReference type="FunFam" id="1.10.630.10:FF:000126">
    <property type="entry name" value="Predicted protein"/>
    <property type="match status" value="1"/>
</dbReference>
<evidence type="ECO:0000256" key="3">
    <source>
        <dbReference type="ARBA" id="ARBA00010617"/>
    </source>
</evidence>
<comment type="similarity">
    <text evidence="3">Belongs to the cytochrome P450 family.</text>
</comment>
<dbReference type="SUPFAM" id="SSF48264">
    <property type="entry name" value="Cytochrome P450"/>
    <property type="match status" value="6"/>
</dbReference>
<keyword evidence="8 13" id="KW-1133">Transmembrane helix</keyword>
<dbReference type="PRINTS" id="PR00385">
    <property type="entry name" value="P450"/>
</dbReference>
<evidence type="ECO:0000256" key="9">
    <source>
        <dbReference type="ARBA" id="ARBA00023002"/>
    </source>
</evidence>
<dbReference type="PRINTS" id="PR00463">
    <property type="entry name" value="EP450I"/>
</dbReference>
<accession>A0A0E0CGV1</accession>
<evidence type="ECO:0000256" key="11">
    <source>
        <dbReference type="ARBA" id="ARBA00023033"/>
    </source>
</evidence>
<sequence>MAMADVELEKVASFLGVALLAALLPLVLLKLSAAKRGGGGDGGMRLPPGPWRLPVIGNLHQIMAGGQLVHRTMAGLARGLGDAPLLSLRLGEVPVVVASSADAAREIMSRHDAKFATRPWSPTVRVQMADGEGLAFAPYGALWRQLRKITMVELLSPRRVRSFRFRRVREEEVGRLVAAVTTAAATRRPGEAAVNVGERLTVLISDIAVRTIIGDRFERREDFLDAAAEWVKIMSGFSLGDLFPSSRLASFVSGTVRRAEANHRKNFELMDYALKQHEEKRAAAGAGSVEDDEDIVDVLLRIQKEGGLEVPLTMGVIKGVIRDLFGAGSETSANTLQWTMSELVRNPRVMQKAQIELRDCLRGKQSVSEDDLSGLKYLKLVIKETLRLHPVVPLLLPRECQETCNIMGYDVPKGTNVLVNVWAICRDPRHWEDAETFIPERFEDSNVDFKGTDFEFIPFGAGRRMCPGLAFAQVSMELALASLLYHFDWELPSGVAPSNIDMEEEMGITIRRKNDLYLIPKVAWCACFLLLTLMVVRLTAKRRGDNGAARLPPGPWRLPLVGNLHQVMARGPLVHRTMADLARRLDAPLMSLRLGEVPVVVASSADAAREIMRTHDAAFATRPWSPTTRRLRCDGEGVVFATYGALWRQLRKLCVVELLGARRVQSFRRVREEEARRLVAAVAAAAASPRGEAVNVSERITAVITDATMRAMIGDRFERRDEFLELLADIVKIGSGFSLDDLFPSWRLAGAIGGMARRAEANHRKTYELMDSVFQQHEQRRVPVAAPADGAMDDAEEDLVDVFFRIQKDGGLEVPLTIGNIKAIILDLFNAGSETSANTLQWVMSELMRNPKVMRKAQAELRNNLRGKTTVTEDDLTNLKYLKLVIKETLRLHPVLPLLLPRECREACNVIGYDVPKYTTVFINVWAINRDPKYWDMAEMFKPERFDNSMIDFKGTDFKFVPFGAGRRMCPGIAFAQSNMELVLATLLYHFDWELPSGMSPEELDMTEDMGLSVRRKNDLYLHPTVPCFAAAAATVVVVVLLLARMLLAPRGEWDGLNLPPSPSRLPFIGSFHLLRRSPLVHRALADVVRQLGSPPLMYMRIGELPAIVVSSADAAREIMKTHDIKFASRPWPPTIRKLRAQGKGIFFAPYGALWRQLRKICIVKLLSVRRVSSFHGVREEEAGRLVAAVAATPPGQAVNLTERIEVVIADTTMRPMIGERFERREDFLELLPEIVKIASGFSLDDLFPSSWIACAIGGSQRRGEASHRTSYELVDCAFHQRQQQREAMAAPPPDIAKEEEEDLMDELIRIHKEGSLEVPLTAGNLKAVILDLFGAGSETSSDALQWAMSELMRNPRVMEKAQNEVRSILKGKPSVTEADVANLKYLKMIVKETHRLHPVLPLLIPRECQQTCQIMGYDVPQGSVIFINSWAIMRDPKHWDDAETFKPERFEDGEIDLKGTNYEFTPFGAGRRICPGLALAQASIEFILATLLYHFDWELPNGAAPEELDMTEEMGITIRRKKDLYLLPTLRMHAKLLDKLQRKPVATEDAFSDLNCLNLTIKETLMPPPAAMEQVSCFASAAAAAVLVVLSLARMLLAPRREWDRLNLPPSPSRLPFIGSFHLLRRSPLVHRALADVVRQLGAPPLMYMEIGEVPAIVVSCADAAREIMKTHDINFASRPWPPTVQKLRAQGKGIFFEPYGALWRQLRKICIVKLLSVRRVNSFHGVREEEAGRLVAAVAATPPGQAMNLTERIKVAIADTTMRPMIGERFERREDFLEVLPEIVKLASGFSLDGLFPSSWLAGAIGGSRRRGEAVNRASYELVDSAFRQRQQQKEATAAPPPDIAKEEEEDLMDELIRIHKEGSLEVPLTAGNLKAVILELFCAGSETSSNALQWAMSELMRNPRVMKKAQNEMRSILKGKPTVTEADMVDLKYVKMIVKETHRLHPVLPLLTPRVCQQTCQIMGYDVPQGSVIFINSWAIMRDPKHWDDAETFKPERFEDSEIDLKGTNYEFTLYGAGRRICPGLALAQVSIEFILATLLYHFDWELPNGAAPEELDMTEDMGLTIRRKNDLYLLPTLRLARSGGGGGGGGDRVRLPPGPWRLPVIGSLHHVVGERLLHRAMARIARRLGDAPLVYLQLGEVPVVVASSPGAAREVTRTHDLAFADRALNPTARRLRPGGAGVALAPYGALWRQLRKICVVELLSARRVRSFRRVREEEVGRLVGALAAAASSPGEEAAVNFTERIAEAVSDSALRAMIGDRFERRDEFLQELTEQMKLLGGFSLDDLFPSSWLASAIGGRARRAEANSRKLYELMDCAIRQHQQQRAEAAVVDGGAGVEDDKNQDLIDVLLNIQKQGELETPLTMEQIKAVILDLFSGGSETSATTLQWAMSELIKNPMVMQKTQAELRDKLRRKPTVTEDDLSGLKYVKLIIKETLRLHPVVPLLVARECRESCKVMGYDVPKSTNVFVNAWAIGRDPKYWDDAEEFRPERFEHSTVDFKGVDLEFIPFGAGRRICPGMAFAEAIMELLLAALLYHFNWELPNGMAASELDMTEEMGITVRRKNDLHLRPILRLTNGGGGDGVKLPPGPWQLPVIGSMHHLMGESLVHRAMADLARRLDAPLMYLRLGEVPVVVASSPCAAREIMRAHDVAFASRPLSPTVRRMRPPGEGDGLAFVPYGALWRQLRKICVVELLSARRVRSFRRVREEEVARLVGALAAASDGEAAVNLTERIAAAVSDASLRAMIGDRFERRDEFLEGLAEQVKLLGGFSLDDMLAGAIGGAVRRAEVNREKLFKLMDYAILQHQERKAEAMVDAGAGAGAEEDKDQDLIDVLLGIQKQGELETPLTMGQIKAVILDLFSGGSETSATVIQWAMSELMKNPRVMQKVQGELREKLAGKPTVTEGDLSNLKYLKLVIKETLRLHPAAPLLVPRECRERCKIMGYDVQKVPPYLLTHGLLEETLITGMMLRPERFANSTIDFKGMDMEFIPFGAGRRMCPGLAFAEVIMDLLLTTLLYRFDWELPCGMTASELDMIEEMALTVRRKNDLHLRPILRVPQTQTSSALLFCERAQISSVLLF</sequence>
<dbReference type="GO" id="GO:0016020">
    <property type="term" value="C:membrane"/>
    <property type="evidence" value="ECO:0007669"/>
    <property type="project" value="UniProtKB-SubCell"/>
</dbReference>
<dbReference type="InterPro" id="IPR002401">
    <property type="entry name" value="Cyt_P450_E_grp-I"/>
</dbReference>
<evidence type="ECO:0000256" key="13">
    <source>
        <dbReference type="SAM" id="Phobius"/>
    </source>
</evidence>
<keyword evidence="10 12" id="KW-0408">Iron</keyword>
<dbReference type="GO" id="GO:0005506">
    <property type="term" value="F:iron ion binding"/>
    <property type="evidence" value="ECO:0007669"/>
    <property type="project" value="InterPro"/>
</dbReference>
<dbReference type="FunFam" id="1.10.630.10:FF:000008">
    <property type="entry name" value="Cytochrome P450 71D8"/>
    <property type="match status" value="5"/>
</dbReference>
<dbReference type="CDD" id="cd11072">
    <property type="entry name" value="CYP71-like"/>
    <property type="match status" value="5"/>
</dbReference>
<dbReference type="EnsemblPlants" id="OMERI02G07370.1">
    <property type="protein sequence ID" value="OMERI02G07370.1"/>
    <property type="gene ID" value="OMERI02G07370"/>
</dbReference>
<dbReference type="GO" id="GO:0016705">
    <property type="term" value="F:oxidoreductase activity, acting on paired donors, with incorporation or reduction of molecular oxygen"/>
    <property type="evidence" value="ECO:0007669"/>
    <property type="project" value="InterPro"/>
</dbReference>
<dbReference type="GO" id="GO:0020037">
    <property type="term" value="F:heme binding"/>
    <property type="evidence" value="ECO:0007669"/>
    <property type="project" value="InterPro"/>
</dbReference>
<keyword evidence="9" id="KW-0560">Oxidoreductase</keyword>
<name>A0A0E0CGV1_9ORYZ</name>
<evidence type="ECO:0000256" key="5">
    <source>
        <dbReference type="ARBA" id="ARBA00022692"/>
    </source>
</evidence>